<evidence type="ECO:0000313" key="2">
    <source>
        <dbReference type="Proteomes" id="UP000814033"/>
    </source>
</evidence>
<dbReference type="Proteomes" id="UP000814033">
    <property type="component" value="Unassembled WGS sequence"/>
</dbReference>
<comment type="caution">
    <text evidence="1">The sequence shown here is derived from an EMBL/GenBank/DDBJ whole genome shotgun (WGS) entry which is preliminary data.</text>
</comment>
<reference evidence="1" key="1">
    <citation type="submission" date="2021-02" db="EMBL/GenBank/DDBJ databases">
        <authorList>
            <consortium name="DOE Joint Genome Institute"/>
            <person name="Ahrendt S."/>
            <person name="Looney B.P."/>
            <person name="Miyauchi S."/>
            <person name="Morin E."/>
            <person name="Drula E."/>
            <person name="Courty P.E."/>
            <person name="Chicoki N."/>
            <person name="Fauchery L."/>
            <person name="Kohler A."/>
            <person name="Kuo A."/>
            <person name="Labutti K."/>
            <person name="Pangilinan J."/>
            <person name="Lipzen A."/>
            <person name="Riley R."/>
            <person name="Andreopoulos W."/>
            <person name="He G."/>
            <person name="Johnson J."/>
            <person name="Barry K.W."/>
            <person name="Grigoriev I.V."/>
            <person name="Nagy L."/>
            <person name="Hibbett D."/>
            <person name="Henrissat B."/>
            <person name="Matheny P.B."/>
            <person name="Labbe J."/>
            <person name="Martin F."/>
        </authorList>
    </citation>
    <scope>NUCLEOTIDE SEQUENCE</scope>
    <source>
        <strain evidence="1">FP105234-sp</strain>
    </source>
</reference>
<name>A0ACB8R1U0_9AGAM</name>
<reference evidence="1" key="2">
    <citation type="journal article" date="2022" name="New Phytol.">
        <title>Evolutionary transition to the ectomycorrhizal habit in the genomes of a hyperdiverse lineage of mushroom-forming fungi.</title>
        <authorList>
            <person name="Looney B."/>
            <person name="Miyauchi S."/>
            <person name="Morin E."/>
            <person name="Drula E."/>
            <person name="Courty P.E."/>
            <person name="Kohler A."/>
            <person name="Kuo A."/>
            <person name="LaButti K."/>
            <person name="Pangilinan J."/>
            <person name="Lipzen A."/>
            <person name="Riley R."/>
            <person name="Andreopoulos W."/>
            <person name="He G."/>
            <person name="Johnson J."/>
            <person name="Nolan M."/>
            <person name="Tritt A."/>
            <person name="Barry K.W."/>
            <person name="Grigoriev I.V."/>
            <person name="Nagy L.G."/>
            <person name="Hibbett D."/>
            <person name="Henrissat B."/>
            <person name="Matheny P.B."/>
            <person name="Labbe J."/>
            <person name="Martin F.M."/>
        </authorList>
    </citation>
    <scope>NUCLEOTIDE SEQUENCE</scope>
    <source>
        <strain evidence="1">FP105234-sp</strain>
    </source>
</reference>
<gene>
    <name evidence="1" type="ORF">FA95DRAFT_1578743</name>
</gene>
<accession>A0ACB8R1U0</accession>
<evidence type="ECO:0000313" key="1">
    <source>
        <dbReference type="EMBL" id="KAI0037581.1"/>
    </source>
</evidence>
<protein>
    <submittedName>
        <fullName evidence="1">Uncharacterized protein</fullName>
    </submittedName>
</protein>
<organism evidence="1 2">
    <name type="scientific">Auriscalpium vulgare</name>
    <dbReference type="NCBI Taxonomy" id="40419"/>
    <lineage>
        <taxon>Eukaryota</taxon>
        <taxon>Fungi</taxon>
        <taxon>Dikarya</taxon>
        <taxon>Basidiomycota</taxon>
        <taxon>Agaricomycotina</taxon>
        <taxon>Agaricomycetes</taxon>
        <taxon>Russulales</taxon>
        <taxon>Auriscalpiaceae</taxon>
        <taxon>Auriscalpium</taxon>
    </lineage>
</organism>
<sequence length="430" mass="48327">MVYDTVAFKPGNLYGDWVEPTSQYRRTRACWRLLATLFPTLLATSLCIMNIEEVVLRVEYPTEDFTIVHDSSRDVDQSFLPLSLSPAYLYFLPPFHVQLVWHGRLTSASAAFPIYTFKRVKLPSCRDDSKRRWQAPLVHQGNGRFARSAANDIRSSWYHTYSGERRHLTRNFVTPEWVRYRTKYLHRNTFLSLPRNDYHPFNLPPSHTYSLSTNSSILFTSFTLHSQLAQDVGLEALEARVLDGKAVAIGVSAVSELVSAPNGGQSCLDARPILLNRRTGFLKKVTNMMERRGGCGIVRVWRVKSEDDEDTMRQPSSPPNSEKRRRSSEEDARRAESTRHARPTSTAVSKRATGGSARANHWAGGDLEEDGTYNARAQLRLQQDGVGTASTAATRLHNLHSPPPKTSKLRCNATETMENSGAEARSAGGE</sequence>
<proteinExistence type="predicted"/>
<keyword evidence="2" id="KW-1185">Reference proteome</keyword>
<dbReference type="EMBL" id="MU276847">
    <property type="protein sequence ID" value="KAI0037581.1"/>
    <property type="molecule type" value="Genomic_DNA"/>
</dbReference>